<organism evidence="1 2">
    <name type="scientific">Clostridium baratii str. Sullivan</name>
    <dbReference type="NCBI Taxonomy" id="1415775"/>
    <lineage>
        <taxon>Bacteria</taxon>
        <taxon>Bacillati</taxon>
        <taxon>Bacillota</taxon>
        <taxon>Clostridia</taxon>
        <taxon>Eubacteriales</taxon>
        <taxon>Clostridiaceae</taxon>
        <taxon>Clostridium</taxon>
    </lineage>
</organism>
<dbReference type="Proteomes" id="UP000030635">
    <property type="component" value="Plasmid pCBJ"/>
</dbReference>
<sequence>MIPRLKITRDSRIKQFLVYREYTEYPKYNLAHYKTVNADIIANNVGSSDVLIINDSMNIEEENIIKKTSPKLTNPYKVEYEVVYSDGQNPKIKFRTINDNSLINIYYLLIGIDNTKTSLASARTKIQFRVNSKDIKNQVFIIDNLLLDDLSFTDWNEIDVILKDVIKEPVKSMNSDDITANLKYINSNIINLNLKNIWNDNSYKERATNQIEIKSKYECSSVLNDVIETKVNIPIDKLIILRKEDDGTSDHILINDEAAKSITLVRAEGKYDNYENNKDFITDGICEKTLYLVSENLDIDVFRLCDTGVLKNKTYKYTVILYDNLGFISEPYTFKVVT</sequence>
<keyword evidence="2" id="KW-1185">Reference proteome</keyword>
<gene>
    <name evidence="1" type="ORF">U729_3146</name>
</gene>
<dbReference type="AlphaFoldDB" id="A0A0A7G2D7"/>
<accession>A0A0A7G2D7</accession>
<evidence type="ECO:0000313" key="2">
    <source>
        <dbReference type="Proteomes" id="UP000030635"/>
    </source>
</evidence>
<dbReference type="KEGG" id="cbv:U729_3146"/>
<protein>
    <submittedName>
        <fullName evidence="1">Uncharacterized protein</fullName>
    </submittedName>
</protein>
<dbReference type="RefSeq" id="WP_040113649.1">
    <property type="nucleotide sequence ID" value="NZ_CP006906.1"/>
</dbReference>
<keyword evidence="1" id="KW-0614">Plasmid</keyword>
<name>A0A0A7G2D7_9CLOT</name>
<dbReference type="EMBL" id="CP006906">
    <property type="protein sequence ID" value="AIY85210.1"/>
    <property type="molecule type" value="Genomic_DNA"/>
</dbReference>
<geneLocation type="plasmid" evidence="1 2">
    <name>pCBJ</name>
</geneLocation>
<reference evidence="1 2" key="1">
    <citation type="journal article" date="2015" name="Infect. Genet. Evol.">
        <title>Genomic sequences of six botulinum neurotoxin-producing strains representing three clostridial species illustrate the mobility and diversity of botulinum neurotoxin genes.</title>
        <authorList>
            <person name="Smith T.J."/>
            <person name="Hill K.K."/>
            <person name="Xie G."/>
            <person name="Foley B.T."/>
            <person name="Williamson C.H."/>
            <person name="Foster J.T."/>
            <person name="Johnson S.L."/>
            <person name="Chertkov O."/>
            <person name="Teshima H."/>
            <person name="Gibbons H.S."/>
            <person name="Johnsky L.A."/>
            <person name="Karavis M.A."/>
            <person name="Smith L.A."/>
        </authorList>
    </citation>
    <scope>NUCLEOTIDE SEQUENCE [LARGE SCALE GENOMIC DNA]</scope>
    <source>
        <strain evidence="1">Sullivan</strain>
        <plasmid evidence="2">Plasmid pCBJ</plasmid>
    </source>
</reference>
<proteinExistence type="predicted"/>
<dbReference type="HOGENOM" id="CLU_820621_0_0_9"/>
<evidence type="ECO:0000313" key="1">
    <source>
        <dbReference type="EMBL" id="AIY85210.1"/>
    </source>
</evidence>